<keyword evidence="6" id="KW-1185">Reference proteome</keyword>
<reference evidence="5 6" key="1">
    <citation type="submission" date="2023-10" db="EMBL/GenBank/DDBJ databases">
        <title>Y20.</title>
        <authorList>
            <person name="Zhang G."/>
            <person name="Ding Y."/>
        </authorList>
    </citation>
    <scope>NUCLEOTIDE SEQUENCE [LARGE SCALE GENOMIC DNA]</scope>
    <source>
        <strain evidence="5 6">Y20</strain>
    </source>
</reference>
<keyword evidence="2" id="KW-0597">Phosphoprotein</keyword>
<dbReference type="EMBL" id="CP137080">
    <property type="protein sequence ID" value="WOQ68728.1"/>
    <property type="molecule type" value="Genomic_DNA"/>
</dbReference>
<dbReference type="PANTHER" id="PTHR43214:SF44">
    <property type="entry name" value="TWO-COMPONENT RESPONSE REGULATOR"/>
    <property type="match status" value="1"/>
</dbReference>
<dbReference type="Pfam" id="PF00196">
    <property type="entry name" value="GerE"/>
    <property type="match status" value="1"/>
</dbReference>
<evidence type="ECO:0000259" key="3">
    <source>
        <dbReference type="PROSITE" id="PS50043"/>
    </source>
</evidence>
<dbReference type="RefSeq" id="WP_330169870.1">
    <property type="nucleotide sequence ID" value="NZ_CP137080.1"/>
</dbReference>
<evidence type="ECO:0000259" key="4">
    <source>
        <dbReference type="PROSITE" id="PS50110"/>
    </source>
</evidence>
<keyword evidence="1" id="KW-0238">DNA-binding</keyword>
<dbReference type="PRINTS" id="PR00038">
    <property type="entry name" value="HTHLUXR"/>
</dbReference>
<protein>
    <submittedName>
        <fullName evidence="5">Response regulator transcription factor</fullName>
    </submittedName>
</protein>
<dbReference type="PROSITE" id="PS50043">
    <property type="entry name" value="HTH_LUXR_2"/>
    <property type="match status" value="1"/>
</dbReference>
<evidence type="ECO:0000313" key="5">
    <source>
        <dbReference type="EMBL" id="WOQ68728.1"/>
    </source>
</evidence>
<dbReference type="SMART" id="SM00421">
    <property type="entry name" value="HTH_LUXR"/>
    <property type="match status" value="1"/>
</dbReference>
<dbReference type="InterPro" id="IPR011006">
    <property type="entry name" value="CheY-like_superfamily"/>
</dbReference>
<proteinExistence type="predicted"/>
<dbReference type="GO" id="GO:0006355">
    <property type="term" value="P:regulation of DNA-templated transcription"/>
    <property type="evidence" value="ECO:0007669"/>
    <property type="project" value="InterPro"/>
</dbReference>
<organism evidence="5 6">
    <name type="scientific">Microbacterium limosum</name>
    <dbReference type="NCBI Taxonomy" id="3079935"/>
    <lineage>
        <taxon>Bacteria</taxon>
        <taxon>Bacillati</taxon>
        <taxon>Actinomycetota</taxon>
        <taxon>Actinomycetes</taxon>
        <taxon>Micrococcales</taxon>
        <taxon>Microbacteriaceae</taxon>
        <taxon>Microbacterium</taxon>
    </lineage>
</organism>
<feature type="modified residue" description="4-aspartylphosphate" evidence="2">
    <location>
        <position position="56"/>
    </location>
</feature>
<name>A0AAU0MEQ4_9MICO</name>
<dbReference type="InterPro" id="IPR001789">
    <property type="entry name" value="Sig_transdc_resp-reg_receiver"/>
</dbReference>
<dbReference type="Proteomes" id="UP001329313">
    <property type="component" value="Chromosome"/>
</dbReference>
<dbReference type="PROSITE" id="PS00622">
    <property type="entry name" value="HTH_LUXR_1"/>
    <property type="match status" value="1"/>
</dbReference>
<dbReference type="KEGG" id="mliy:RYJ27_08365"/>
<sequence length="214" mass="22434">MASVGGMPRVGLIEDHRLVALGVIEVLGGGGFHVEVAPTVRELLDRGGEFALAILDLRLADGSSVSDNVSALRAADIPVLVLTSGESADLVREAARSDVLGIVRKSRPEGEIRAAVADAIAGKPVASVDWAAALDADPQLADAGLSPREREVLALYAAGEKAQAVAAEMGISTPTVANYITRIRHKYAAVGRPAPTKVDLYRRAAEDRLLSPWE</sequence>
<dbReference type="PANTHER" id="PTHR43214">
    <property type="entry name" value="TWO-COMPONENT RESPONSE REGULATOR"/>
    <property type="match status" value="1"/>
</dbReference>
<evidence type="ECO:0000313" key="6">
    <source>
        <dbReference type="Proteomes" id="UP001329313"/>
    </source>
</evidence>
<dbReference type="Gene3D" id="3.40.50.2300">
    <property type="match status" value="1"/>
</dbReference>
<dbReference type="InterPro" id="IPR039420">
    <property type="entry name" value="WalR-like"/>
</dbReference>
<dbReference type="GO" id="GO:0000160">
    <property type="term" value="P:phosphorelay signal transduction system"/>
    <property type="evidence" value="ECO:0007669"/>
    <property type="project" value="InterPro"/>
</dbReference>
<dbReference type="PROSITE" id="PS50110">
    <property type="entry name" value="RESPONSE_REGULATORY"/>
    <property type="match status" value="1"/>
</dbReference>
<feature type="domain" description="Response regulatory" evidence="4">
    <location>
        <begin position="9"/>
        <end position="120"/>
    </location>
</feature>
<feature type="domain" description="HTH luxR-type" evidence="3">
    <location>
        <begin position="138"/>
        <end position="208"/>
    </location>
</feature>
<evidence type="ECO:0000256" key="2">
    <source>
        <dbReference type="PROSITE-ProRule" id="PRU00169"/>
    </source>
</evidence>
<dbReference type="SUPFAM" id="SSF52172">
    <property type="entry name" value="CheY-like"/>
    <property type="match status" value="1"/>
</dbReference>
<accession>A0AAU0MEQ4</accession>
<dbReference type="GO" id="GO:0003677">
    <property type="term" value="F:DNA binding"/>
    <property type="evidence" value="ECO:0007669"/>
    <property type="project" value="UniProtKB-KW"/>
</dbReference>
<dbReference type="InterPro" id="IPR000792">
    <property type="entry name" value="Tscrpt_reg_LuxR_C"/>
</dbReference>
<dbReference type="SMART" id="SM00448">
    <property type="entry name" value="REC"/>
    <property type="match status" value="1"/>
</dbReference>
<dbReference type="CDD" id="cd06170">
    <property type="entry name" value="LuxR_C_like"/>
    <property type="match status" value="1"/>
</dbReference>
<dbReference type="InterPro" id="IPR036388">
    <property type="entry name" value="WH-like_DNA-bd_sf"/>
</dbReference>
<evidence type="ECO:0000256" key="1">
    <source>
        <dbReference type="ARBA" id="ARBA00023125"/>
    </source>
</evidence>
<dbReference type="AlphaFoldDB" id="A0AAU0MEQ4"/>
<dbReference type="Gene3D" id="1.10.10.10">
    <property type="entry name" value="Winged helix-like DNA-binding domain superfamily/Winged helix DNA-binding domain"/>
    <property type="match status" value="1"/>
</dbReference>
<dbReference type="CDD" id="cd00156">
    <property type="entry name" value="REC"/>
    <property type="match status" value="1"/>
</dbReference>
<gene>
    <name evidence="5" type="ORF">RYJ27_08365</name>
</gene>